<proteinExistence type="predicted"/>
<feature type="compositionally biased region" description="Polar residues" evidence="1">
    <location>
        <begin position="40"/>
        <end position="51"/>
    </location>
</feature>
<evidence type="ECO:0000313" key="3">
    <source>
        <dbReference type="EMBL" id="ESK54419.1"/>
    </source>
</evidence>
<dbReference type="PATRIC" id="fig|1120928.5.peg.2691"/>
<sequence>MKLIKTLIATTLTLAAATAFAASNHKESHRADVTEEKVVVSTQEQPETQDLATTDVTASEASASSATTTTN</sequence>
<evidence type="ECO:0000256" key="1">
    <source>
        <dbReference type="SAM" id="MobiDB-lite"/>
    </source>
</evidence>
<feature type="region of interest" description="Disordered" evidence="1">
    <location>
        <begin position="23"/>
        <end position="71"/>
    </location>
</feature>
<feature type="compositionally biased region" description="Basic and acidic residues" evidence="1">
    <location>
        <begin position="24"/>
        <end position="38"/>
    </location>
</feature>
<gene>
    <name evidence="3" type="ORF">F990_02663</name>
</gene>
<evidence type="ECO:0000256" key="2">
    <source>
        <dbReference type="SAM" id="SignalP"/>
    </source>
</evidence>
<keyword evidence="2" id="KW-0732">Signal</keyword>
<feature type="chain" id="PRO_5004711221" evidence="2">
    <location>
        <begin position="22"/>
        <end position="71"/>
    </location>
</feature>
<dbReference type="eggNOG" id="ENOG5031HVQ">
    <property type="taxonomic scope" value="Bacteria"/>
</dbReference>
<dbReference type="AlphaFoldDB" id="V2W349"/>
<dbReference type="Proteomes" id="UP000017404">
    <property type="component" value="Unassembled WGS sequence"/>
</dbReference>
<feature type="signal peptide" evidence="2">
    <location>
        <begin position="1"/>
        <end position="21"/>
    </location>
</feature>
<dbReference type="EMBL" id="AYEV01000030">
    <property type="protein sequence ID" value="ESK54419.1"/>
    <property type="molecule type" value="Genomic_DNA"/>
</dbReference>
<dbReference type="RefSeq" id="WP_018679689.1">
    <property type="nucleotide sequence ID" value="NZ_AYEV01000030.1"/>
</dbReference>
<accession>V2W349</accession>
<evidence type="ECO:0000313" key="4">
    <source>
        <dbReference type="Proteomes" id="UP000017404"/>
    </source>
</evidence>
<keyword evidence="4" id="KW-1185">Reference proteome</keyword>
<comment type="caution">
    <text evidence="3">The sequence shown here is derived from an EMBL/GenBank/DDBJ whole genome shotgun (WGS) entry which is preliminary data.</text>
</comment>
<protein>
    <submittedName>
        <fullName evidence="3">Uncharacterized protein</fullName>
    </submittedName>
</protein>
<feature type="compositionally biased region" description="Low complexity" evidence="1">
    <location>
        <begin position="52"/>
        <end position="71"/>
    </location>
</feature>
<name>V2W349_9GAMM</name>
<reference evidence="3 4" key="1">
    <citation type="submission" date="2013-10" db="EMBL/GenBank/DDBJ databases">
        <title>The Genome Sequence of Acinetobacter tjernbergiae CIP107465.</title>
        <authorList>
            <consortium name="The Broad Institute Genomics Platform"/>
            <consortium name="The Broad Institute Genome Sequencing Center for Infectious Disease"/>
            <person name="Cerqueira G."/>
            <person name="Feldgarden M."/>
            <person name="Courvalin P."/>
            <person name="Grillot-Courvalin C."/>
            <person name="Clermont D."/>
            <person name="Rocha E."/>
            <person name="Yoon E.-J."/>
            <person name="Nemec A."/>
            <person name="Young S.K."/>
            <person name="Zeng Q."/>
            <person name="Gargeya S."/>
            <person name="Fitzgerald M."/>
            <person name="Abouelleil A."/>
            <person name="Alvarado L."/>
            <person name="Berlin A.M."/>
            <person name="Chapman S.B."/>
            <person name="Gainer-Dewar J."/>
            <person name="Goldberg J."/>
            <person name="Gnerre S."/>
            <person name="Griggs A."/>
            <person name="Gujja S."/>
            <person name="Hansen M."/>
            <person name="Howarth C."/>
            <person name="Imamovic A."/>
            <person name="Ireland A."/>
            <person name="Larimer J."/>
            <person name="McCowan C."/>
            <person name="Murphy C."/>
            <person name="Pearson M."/>
            <person name="Poon T.W."/>
            <person name="Priest M."/>
            <person name="Roberts A."/>
            <person name="Saif S."/>
            <person name="Shea T."/>
            <person name="Sykes S."/>
            <person name="Wortman J."/>
            <person name="Nusbaum C."/>
            <person name="Birren B."/>
        </authorList>
    </citation>
    <scope>NUCLEOTIDE SEQUENCE [LARGE SCALE GENOMIC DNA]</scope>
    <source>
        <strain evidence="3 4">CIP 107465</strain>
    </source>
</reference>
<organism evidence="3 4">
    <name type="scientific">Acinetobacter tjernbergiae DSM 14971 = CIP 107465</name>
    <dbReference type="NCBI Taxonomy" id="1120928"/>
    <lineage>
        <taxon>Bacteria</taxon>
        <taxon>Pseudomonadati</taxon>
        <taxon>Pseudomonadota</taxon>
        <taxon>Gammaproteobacteria</taxon>
        <taxon>Moraxellales</taxon>
        <taxon>Moraxellaceae</taxon>
        <taxon>Acinetobacter</taxon>
    </lineage>
</organism>